<protein>
    <submittedName>
        <fullName evidence="3">SDR family oxidoreductase</fullName>
    </submittedName>
</protein>
<dbReference type="PRINTS" id="PR00080">
    <property type="entry name" value="SDRFAMILY"/>
</dbReference>
<dbReference type="SUPFAM" id="SSF51735">
    <property type="entry name" value="NAD(P)-binding Rossmann-fold domains"/>
    <property type="match status" value="1"/>
</dbReference>
<dbReference type="PRINTS" id="PR00081">
    <property type="entry name" value="GDHRDH"/>
</dbReference>
<dbReference type="AlphaFoldDB" id="A0A939MMW8"/>
<dbReference type="EMBL" id="JAGDYM010000005">
    <property type="protein sequence ID" value="MBO1901522.1"/>
    <property type="molecule type" value="Genomic_DNA"/>
</dbReference>
<dbReference type="InterPro" id="IPR036291">
    <property type="entry name" value="NAD(P)-bd_dom_sf"/>
</dbReference>
<name>A0A939MMW8_9MICO</name>
<comment type="caution">
    <text evidence="3">The sequence shown here is derived from an EMBL/GenBank/DDBJ whole genome shotgun (WGS) entry which is preliminary data.</text>
</comment>
<keyword evidence="2" id="KW-0560">Oxidoreductase</keyword>
<dbReference type="Pfam" id="PF13561">
    <property type="entry name" value="adh_short_C2"/>
    <property type="match status" value="1"/>
</dbReference>
<dbReference type="PANTHER" id="PTHR42760:SF115">
    <property type="entry name" value="3-OXOACYL-[ACYL-CARRIER-PROTEIN] REDUCTASE FABG"/>
    <property type="match status" value="1"/>
</dbReference>
<proteinExistence type="inferred from homology"/>
<gene>
    <name evidence="3" type="ORF">J4H92_06110</name>
</gene>
<keyword evidence="4" id="KW-1185">Reference proteome</keyword>
<dbReference type="PANTHER" id="PTHR42760">
    <property type="entry name" value="SHORT-CHAIN DEHYDROGENASES/REDUCTASES FAMILY MEMBER"/>
    <property type="match status" value="1"/>
</dbReference>
<comment type="similarity">
    <text evidence="1">Belongs to the short-chain dehydrogenases/reductases (SDR) family.</text>
</comment>
<sequence>MGGNERVAVVTGAAQGLGAAAAEELASRGFRIAIADVNELGGRETAAAIGDRHGRDTRAFHVDVADPAGLRLLSERVLAEFGRVDALVNAAGIAEQAASLSVTDETLERVIKVNLLGTITACREFGPALIESKGSVVNFSSIAAFAGVRPEVHVGYDSSKAGVIAATRTLAVEWAPHGVRVNAVAPGYSATPILDGVGASDPQIIETWLSQVPQRRLMPPEDIAKVVAFLATEDSSAITGQTIVADGGYLAAK</sequence>
<evidence type="ECO:0000313" key="3">
    <source>
        <dbReference type="EMBL" id="MBO1901522.1"/>
    </source>
</evidence>
<dbReference type="GO" id="GO:0016616">
    <property type="term" value="F:oxidoreductase activity, acting on the CH-OH group of donors, NAD or NADP as acceptor"/>
    <property type="evidence" value="ECO:0007669"/>
    <property type="project" value="TreeGrafter"/>
</dbReference>
<dbReference type="Proteomes" id="UP000664382">
    <property type="component" value="Unassembled WGS sequence"/>
</dbReference>
<accession>A0A939MMW8</accession>
<reference evidence="3" key="1">
    <citation type="submission" date="2021-03" db="EMBL/GenBank/DDBJ databases">
        <title>Leucobacter chromiisoli sp. nov., isolated from chromium-containing soil of chemical plant.</title>
        <authorList>
            <person name="Xu Z."/>
        </authorList>
    </citation>
    <scope>NUCLEOTIDE SEQUENCE</scope>
    <source>
        <strain evidence="3">S27</strain>
    </source>
</reference>
<dbReference type="InterPro" id="IPR002347">
    <property type="entry name" value="SDR_fam"/>
</dbReference>
<organism evidence="3 4">
    <name type="scientific">Leucobacter weissii</name>
    <dbReference type="NCBI Taxonomy" id="1983706"/>
    <lineage>
        <taxon>Bacteria</taxon>
        <taxon>Bacillati</taxon>
        <taxon>Actinomycetota</taxon>
        <taxon>Actinomycetes</taxon>
        <taxon>Micrococcales</taxon>
        <taxon>Microbacteriaceae</taxon>
        <taxon>Leucobacter</taxon>
    </lineage>
</organism>
<dbReference type="Gene3D" id="3.40.50.720">
    <property type="entry name" value="NAD(P)-binding Rossmann-like Domain"/>
    <property type="match status" value="1"/>
</dbReference>
<dbReference type="FunFam" id="3.40.50.720:FF:000084">
    <property type="entry name" value="Short-chain dehydrogenase reductase"/>
    <property type="match status" value="1"/>
</dbReference>
<dbReference type="RefSeq" id="WP_208097167.1">
    <property type="nucleotide sequence ID" value="NZ_JAGDYM010000005.1"/>
</dbReference>
<evidence type="ECO:0000256" key="1">
    <source>
        <dbReference type="ARBA" id="ARBA00006484"/>
    </source>
</evidence>
<evidence type="ECO:0000256" key="2">
    <source>
        <dbReference type="ARBA" id="ARBA00023002"/>
    </source>
</evidence>
<evidence type="ECO:0000313" key="4">
    <source>
        <dbReference type="Proteomes" id="UP000664382"/>
    </source>
</evidence>